<dbReference type="OrthoDB" id="268027at2759"/>
<keyword evidence="4" id="KW-1185">Reference proteome</keyword>
<feature type="compositionally biased region" description="Polar residues" evidence="2">
    <location>
        <begin position="84"/>
        <end position="93"/>
    </location>
</feature>
<dbReference type="Pfam" id="PF10152">
    <property type="entry name" value="CCDC53"/>
    <property type="match status" value="1"/>
</dbReference>
<evidence type="ECO:0000256" key="2">
    <source>
        <dbReference type="SAM" id="MobiDB-lite"/>
    </source>
</evidence>
<comment type="similarity">
    <text evidence="1">Belongs to the CCDC53 family.</text>
</comment>
<dbReference type="VEuPathDB" id="VectorBase:SCAU005325"/>
<evidence type="ECO:0000313" key="3">
    <source>
        <dbReference type="EnsemblMetazoa" id="SCAU005325-PA"/>
    </source>
</evidence>
<gene>
    <name evidence="3" type="primary">106087228</name>
</gene>
<dbReference type="InterPro" id="IPR019309">
    <property type="entry name" value="WASHC3"/>
</dbReference>
<evidence type="ECO:0000256" key="1">
    <source>
        <dbReference type="ARBA" id="ARBA00006290"/>
    </source>
</evidence>
<protein>
    <recommendedName>
        <fullName evidence="5">WASH complex subunit 3</fullName>
    </recommendedName>
</protein>
<dbReference type="Proteomes" id="UP000095300">
    <property type="component" value="Unassembled WGS sequence"/>
</dbReference>
<dbReference type="GO" id="GO:0006887">
    <property type="term" value="P:exocytosis"/>
    <property type="evidence" value="ECO:0007669"/>
    <property type="project" value="TreeGrafter"/>
</dbReference>
<feature type="region of interest" description="Disordered" evidence="2">
    <location>
        <begin position="78"/>
        <end position="104"/>
    </location>
</feature>
<dbReference type="AlphaFoldDB" id="A0A1I8P6U7"/>
<sequence length="172" mass="19289">MEGADLLTQDVDKTQLPPLHQKRILAFVNHFLITSCNFLNDFSLQCESKFIEIERKLQKVEAALCILEAKLASIPDVENKESQETVNVESTIPSELDDRKTDKPVNETAEIETPTVKGIPAAEHDLYKKFFKMLQVGVPLQAVQLKMQSEGMDSNILSNPQAIIPVEHTNDS</sequence>
<dbReference type="KEGG" id="scac:106087228"/>
<proteinExistence type="inferred from homology"/>
<dbReference type="PANTHER" id="PTHR13015">
    <property type="entry name" value="PROTEIN AD-016-RELATED"/>
    <property type="match status" value="1"/>
</dbReference>
<dbReference type="EnsemblMetazoa" id="SCAU005325-RA">
    <property type="protein sequence ID" value="SCAU005325-PA"/>
    <property type="gene ID" value="SCAU005325"/>
</dbReference>
<evidence type="ECO:0008006" key="5">
    <source>
        <dbReference type="Google" id="ProtNLM"/>
    </source>
</evidence>
<dbReference type="PANTHER" id="PTHR13015:SF0">
    <property type="entry name" value="WASH COMPLEX SUBUNIT 3"/>
    <property type="match status" value="1"/>
</dbReference>
<dbReference type="Gene3D" id="1.20.5.110">
    <property type="match status" value="1"/>
</dbReference>
<organism evidence="3 4">
    <name type="scientific">Stomoxys calcitrans</name>
    <name type="common">Stable fly</name>
    <name type="synonym">Conops calcitrans</name>
    <dbReference type="NCBI Taxonomy" id="35570"/>
    <lineage>
        <taxon>Eukaryota</taxon>
        <taxon>Metazoa</taxon>
        <taxon>Ecdysozoa</taxon>
        <taxon>Arthropoda</taxon>
        <taxon>Hexapoda</taxon>
        <taxon>Insecta</taxon>
        <taxon>Pterygota</taxon>
        <taxon>Neoptera</taxon>
        <taxon>Endopterygota</taxon>
        <taxon>Diptera</taxon>
        <taxon>Brachycera</taxon>
        <taxon>Muscomorpha</taxon>
        <taxon>Muscoidea</taxon>
        <taxon>Muscidae</taxon>
        <taxon>Stomoxys</taxon>
    </lineage>
</organism>
<evidence type="ECO:0000313" key="4">
    <source>
        <dbReference type="Proteomes" id="UP000095300"/>
    </source>
</evidence>
<dbReference type="GO" id="GO:0071203">
    <property type="term" value="C:WASH complex"/>
    <property type="evidence" value="ECO:0007669"/>
    <property type="project" value="InterPro"/>
</dbReference>
<name>A0A1I8P6U7_STOCA</name>
<dbReference type="STRING" id="35570.A0A1I8P6U7"/>
<reference evidence="3" key="1">
    <citation type="submission" date="2020-05" db="UniProtKB">
        <authorList>
            <consortium name="EnsemblMetazoa"/>
        </authorList>
    </citation>
    <scope>IDENTIFICATION</scope>
    <source>
        <strain evidence="3">USDA</strain>
    </source>
</reference>
<accession>A0A1I8P6U7</accession>
<dbReference type="GO" id="GO:0030041">
    <property type="term" value="P:actin filament polymerization"/>
    <property type="evidence" value="ECO:0007669"/>
    <property type="project" value="TreeGrafter"/>
</dbReference>